<feature type="transmembrane region" description="Helical" evidence="1">
    <location>
        <begin position="6"/>
        <end position="23"/>
    </location>
</feature>
<evidence type="ECO:0000313" key="3">
    <source>
        <dbReference type="Proteomes" id="UP000425960"/>
    </source>
</evidence>
<feature type="transmembrane region" description="Helical" evidence="1">
    <location>
        <begin position="215"/>
        <end position="237"/>
    </location>
</feature>
<sequence>MITYFWAVGIGFTILIFAGKAGLVAGSANLKTSRIVVLALAYGLLAFSMGVLLKIVNPLNYFDLFQKFMAHGVILHFFLSLGLMAWGLYTMKTAFDKRLRQKSKVGYLLMLPCPVCLTAMLMSCSIFVALTGSDPLKAGGMMAILFLAVIVGLAFLARSQMRKGAKGKQGPVLLGFIMMMAGLYFVVSIIVVPVYSKAKALLSMTAAGSGADLSLGQAAVMLAIVALIFGMGFLRGLRGQSSTARNNK</sequence>
<keyword evidence="1" id="KW-0812">Transmembrane</keyword>
<keyword evidence="1" id="KW-1133">Transmembrane helix</keyword>
<accession>A0A5K7ZYW2</accession>
<dbReference type="RefSeq" id="WP_155325069.1">
    <property type="nucleotide sequence ID" value="NZ_AP021876.1"/>
</dbReference>
<feature type="transmembrane region" description="Helical" evidence="1">
    <location>
        <begin position="68"/>
        <end position="89"/>
    </location>
</feature>
<dbReference type="EMBL" id="AP021876">
    <property type="protein sequence ID" value="BBO85459.1"/>
    <property type="molecule type" value="Genomic_DNA"/>
</dbReference>
<dbReference type="InterPro" id="IPR017199">
    <property type="entry name" value="UCP037409_transporter"/>
</dbReference>
<dbReference type="KEGG" id="dov:DSCO28_60250"/>
<gene>
    <name evidence="2" type="ORF">DSCO28_60250</name>
</gene>
<dbReference type="Proteomes" id="UP000425960">
    <property type="component" value="Chromosome"/>
</dbReference>
<dbReference type="Pfam" id="PF09930">
    <property type="entry name" value="DUF2162"/>
    <property type="match status" value="1"/>
</dbReference>
<evidence type="ECO:0000256" key="1">
    <source>
        <dbReference type="SAM" id="Phobius"/>
    </source>
</evidence>
<evidence type="ECO:0000313" key="2">
    <source>
        <dbReference type="EMBL" id="BBO85459.1"/>
    </source>
</evidence>
<protein>
    <submittedName>
        <fullName evidence="2">Membrane transporter</fullName>
    </submittedName>
</protein>
<organism evidence="2 3">
    <name type="scientific">Desulfosarcina ovata subsp. sediminis</name>
    <dbReference type="NCBI Taxonomy" id="885957"/>
    <lineage>
        <taxon>Bacteria</taxon>
        <taxon>Pseudomonadati</taxon>
        <taxon>Thermodesulfobacteriota</taxon>
        <taxon>Desulfobacteria</taxon>
        <taxon>Desulfobacterales</taxon>
        <taxon>Desulfosarcinaceae</taxon>
        <taxon>Desulfosarcina</taxon>
    </lineage>
</organism>
<proteinExistence type="predicted"/>
<keyword evidence="1" id="KW-0472">Membrane</keyword>
<dbReference type="AlphaFoldDB" id="A0A5K7ZYW2"/>
<dbReference type="PIRSF" id="PIRSF037409">
    <property type="entry name" value="UCP037409_transporter"/>
    <property type="match status" value="1"/>
</dbReference>
<feature type="transmembrane region" description="Helical" evidence="1">
    <location>
        <begin position="35"/>
        <end position="56"/>
    </location>
</feature>
<name>A0A5K7ZYW2_9BACT</name>
<feature type="transmembrane region" description="Helical" evidence="1">
    <location>
        <begin position="170"/>
        <end position="195"/>
    </location>
</feature>
<reference evidence="2 3" key="1">
    <citation type="submission" date="2019-11" db="EMBL/GenBank/DDBJ databases">
        <title>Comparative genomics of hydrocarbon-degrading Desulfosarcina strains.</title>
        <authorList>
            <person name="Watanabe M."/>
            <person name="Kojima H."/>
            <person name="Fukui M."/>
        </authorList>
    </citation>
    <scope>NUCLEOTIDE SEQUENCE [LARGE SCALE GENOMIC DNA]</scope>
    <source>
        <strain evidence="2 3">28bB2T</strain>
    </source>
</reference>
<feature type="transmembrane region" description="Helical" evidence="1">
    <location>
        <begin position="109"/>
        <end position="132"/>
    </location>
</feature>
<feature type="transmembrane region" description="Helical" evidence="1">
    <location>
        <begin position="138"/>
        <end position="158"/>
    </location>
</feature>